<feature type="signal peptide" evidence="1">
    <location>
        <begin position="1"/>
        <end position="20"/>
    </location>
</feature>
<dbReference type="OrthoDB" id="9765926at2"/>
<dbReference type="InterPro" id="IPR026341">
    <property type="entry name" value="T9SS_type_B"/>
</dbReference>
<organism evidence="2 3">
    <name type="scientific">Flavobacterium stagni</name>
    <dbReference type="NCBI Taxonomy" id="2506421"/>
    <lineage>
        <taxon>Bacteria</taxon>
        <taxon>Pseudomonadati</taxon>
        <taxon>Bacteroidota</taxon>
        <taxon>Flavobacteriia</taxon>
        <taxon>Flavobacteriales</taxon>
        <taxon>Flavobacteriaceae</taxon>
        <taxon>Flavobacterium</taxon>
    </lineage>
</organism>
<dbReference type="Pfam" id="PF13585">
    <property type="entry name" value="CHU_C"/>
    <property type="match status" value="1"/>
</dbReference>
<accession>A0A4Q1K8D5</accession>
<comment type="caution">
    <text evidence="2">The sequence shown here is derived from an EMBL/GenBank/DDBJ whole genome shotgun (WGS) entry which is preliminary data.</text>
</comment>
<dbReference type="RefSeq" id="WP_129461451.1">
    <property type="nucleotide sequence ID" value="NZ_SBKN01000004.1"/>
</dbReference>
<dbReference type="InterPro" id="IPR049804">
    <property type="entry name" value="Choice_anch_L"/>
</dbReference>
<dbReference type="NCBIfam" id="TIGR04131">
    <property type="entry name" value="Bac_Flav_CTERM"/>
    <property type="match status" value="1"/>
</dbReference>
<dbReference type="Proteomes" id="UP000289857">
    <property type="component" value="Unassembled WGS sequence"/>
</dbReference>
<protein>
    <submittedName>
        <fullName evidence="2">T9SS type B sorting domain-containing protein</fullName>
    </submittedName>
</protein>
<keyword evidence="3" id="KW-1185">Reference proteome</keyword>
<gene>
    <name evidence="2" type="ORF">EQG61_08260</name>
</gene>
<evidence type="ECO:0000313" key="3">
    <source>
        <dbReference type="Proteomes" id="UP000289857"/>
    </source>
</evidence>
<dbReference type="EMBL" id="SBKN01000004">
    <property type="protein sequence ID" value="RXR22566.1"/>
    <property type="molecule type" value="Genomic_DNA"/>
</dbReference>
<sequence>MKKLLTFMLFFYSVFGFSQAITVDQNTYTVPQLVNNVLINSPCVTAQNITWRTGSNFGSTNGIAYFSNSNSNFPMSSGVVLTTGSALEAAGPNTTLLESGNSAWIGDADLEATLAASGITMSSTNATVLEFEFTPLSPYFNFDFLFASEEYGNFQCQFSDAFAFLLTDMTTGVTTNLAVVPNTNLPISVVTIRDYLYNSTCPSANAQYFGRYNGGNNAATAPVNFNGQTTLMTVSSSLNTTHSYKIKLVIADRGDYKSDSAIFIASESFNIGQDVLGPNLTVANQTAICSGQNTTIPSGLNPALYTFVWKRNGVVLNGETGPNLVVTSPGTYELVYTNIAFPCQQISDSIVVEFYTAYNVSNPKNLYKCDNGSGSYTYNLNLNTTTVMANQPPTTTVRYYTSQADATNDVNPIPLSYTCNGNQTIYMRVVNPTTGCFVIKSFQLLLTAPPVANPAPDVKACARPQGGPVMFNLPIAATADVLGSQDPAIYGVDYFRTLNDANNNTNASGFINSTGGVCYARVYVKTDPTCFAVVAINLVIVPVPPVDDLDDVITCADYTLQPLTNGQYFTEPGGQGVQLFAGDIITQTTTLYIYNSYPTPPSCPSETFFTVTIIKPDDINNEPAEYCNSYSLPQLTQGEYHTEPNGGGMILPGGTIITTSQTIYFHFVSTEPPFCVIDKPMVINIVTQGSVAPINDVFDCTSYTLPPLSLGNYFTEPNGQGTQLSAGTVITTTQRIYVRASNGPCSSETSFNVVIGINFPTSATACVSYTLPPLEIGNYFTGPMGTGTQIPAGTEINTTQTIYIYAVSQSQPNCTDNYNFTITINLPPLTAPTNTTACSAYELPQIPYGNYFTGQGGTGDILFAGDLITTSKTIYIYLNGEGGCINEISFEVTVNQIPVVDSRSDIDACHAYVLTNLEHGDYYTGPGGTGTLLHGGDVIHTTQMLYIFANNNGCTNETSFTVNIFTIDADVVPNAQVCDSYILPALTGNNKYYTVSGGPTAGGQELLPGAVITTTQTIYIYVESGGRINCTNESSFTVTVTPSPVIAPIANVFACDSYTLPALTLGDYYTAPNKGGTLLHAGDVLTTNQTLYVYSETGTTPNCFDEKSFSISIYNVPQMANVTTCSSYTLPSLAIGNYYNGPNGTGGIINAGSVVTQTKTIYIFGNSGYSPNCSDETSFTVTIVPTPVANTVPVASRTFCDTDGTNDGVLNVALTVFNPVVLGAQTGPEFVVTYHATLADATTNTAAIAQTTATLVYVRVSNTLAPDCFEVKAIQIIINKLPVPTPVDGIMCYNTFTNHLIQPYIITSGLSAASHTIKWYNEQGQQVGTGANYTAITPGVYSVIATNNATGCASDEVFVTVTPSEPAIVAYTVNEDFADTQSITVETQGTGDYEYQLDNGAFQDSPTFNNVMSGFHTITVRDKNGCGLTVTNAIVVNYPHYFTPNGDGANETWNIKTLSDQEVAYIYIYDRYGKLLTRIKPSSSGWDGNYNNTQMPADDYWFIVNYKKDGEEKEFKAHFALKR</sequence>
<keyword evidence="1" id="KW-0732">Signal</keyword>
<evidence type="ECO:0000313" key="2">
    <source>
        <dbReference type="EMBL" id="RXR22566.1"/>
    </source>
</evidence>
<name>A0A4Q1K8D5_9FLAO</name>
<proteinExistence type="predicted"/>
<evidence type="ECO:0000256" key="1">
    <source>
        <dbReference type="SAM" id="SignalP"/>
    </source>
</evidence>
<dbReference type="NCBIfam" id="NF038133">
    <property type="entry name" value="choice_anch_L"/>
    <property type="match status" value="1"/>
</dbReference>
<reference evidence="3" key="1">
    <citation type="submission" date="2019-01" db="EMBL/GenBank/DDBJ databases">
        <title>Cytophagaceae bacterium strain CAR-16.</title>
        <authorList>
            <person name="Chen W.-M."/>
        </authorList>
    </citation>
    <scope>NUCLEOTIDE SEQUENCE [LARGE SCALE GENOMIC DNA]</scope>
    <source>
        <strain evidence="3">WWJ-16</strain>
    </source>
</reference>
<feature type="chain" id="PRO_5020345592" evidence="1">
    <location>
        <begin position="21"/>
        <end position="1523"/>
    </location>
</feature>